<dbReference type="Proteomes" id="UP000245698">
    <property type="component" value="Unassembled WGS sequence"/>
</dbReference>
<evidence type="ECO:0000313" key="1">
    <source>
        <dbReference type="EMBL" id="SJM29876.1"/>
    </source>
</evidence>
<dbReference type="EMBL" id="FUIG01000013">
    <property type="protein sequence ID" value="SJM29876.1"/>
    <property type="molecule type" value="Genomic_DNA"/>
</dbReference>
<accession>A0A2P9AFH2</accession>
<keyword evidence="2" id="KW-1185">Reference proteome</keyword>
<evidence type="ECO:0000313" key="2">
    <source>
        <dbReference type="Proteomes" id="UP000245698"/>
    </source>
</evidence>
<dbReference type="AlphaFoldDB" id="A0A2P9AFH2"/>
<reference evidence="2" key="1">
    <citation type="submission" date="2016-12" db="EMBL/GenBank/DDBJ databases">
        <authorList>
            <person name="Brunel B."/>
        </authorList>
    </citation>
    <scope>NUCLEOTIDE SEQUENCE [LARGE SCALE GENOMIC DNA]</scope>
</reference>
<organism evidence="1 2">
    <name type="scientific">Mesorhizobium delmotii</name>
    <dbReference type="NCBI Taxonomy" id="1631247"/>
    <lineage>
        <taxon>Bacteria</taxon>
        <taxon>Pseudomonadati</taxon>
        <taxon>Pseudomonadota</taxon>
        <taxon>Alphaproteobacteria</taxon>
        <taxon>Hyphomicrobiales</taxon>
        <taxon>Phyllobacteriaceae</taxon>
        <taxon>Mesorhizobium</taxon>
    </lineage>
</organism>
<name>A0A2P9AFH2_9HYPH</name>
<gene>
    <name evidence="1" type="ORF">BQ8482_111806</name>
</gene>
<sequence length="60" mass="6584">MLGRHKQALPTVGGGLAINYSLKSRGTPGNQALPEQALAPRYMLFRNSMMARRSSALLKR</sequence>
<proteinExistence type="predicted"/>
<protein>
    <submittedName>
        <fullName evidence="1">Uncharacterized protein</fullName>
    </submittedName>
</protein>